<keyword evidence="4" id="KW-1185">Reference proteome</keyword>
<gene>
    <name evidence="3" type="ORF">E2N92_01465</name>
</gene>
<dbReference type="PANTHER" id="PTHR36216">
    <property type="entry name" value="TRANSCRIPTIONAL REGULATOR, TRMB"/>
    <property type="match status" value="1"/>
</dbReference>
<dbReference type="KEGG" id="mfk:E2N92_01465"/>
<dbReference type="InterPro" id="IPR056504">
    <property type="entry name" value="HTH_HVO_0163_N"/>
</dbReference>
<dbReference type="CDD" id="cd00090">
    <property type="entry name" value="HTH_ARSR"/>
    <property type="match status" value="2"/>
</dbReference>
<evidence type="ECO:0000256" key="1">
    <source>
        <dbReference type="SAM" id="Phobius"/>
    </source>
</evidence>
<keyword evidence="1" id="KW-0812">Transmembrane</keyword>
<dbReference type="InterPro" id="IPR001845">
    <property type="entry name" value="HTH_ArsR_DNA-bd_dom"/>
</dbReference>
<name>A0A8G1A0J3_9EURY</name>
<dbReference type="SMART" id="SM00418">
    <property type="entry name" value="HTH_ARSR"/>
    <property type="match status" value="1"/>
</dbReference>
<dbReference type="SUPFAM" id="SSF46785">
    <property type="entry name" value="Winged helix' DNA-binding domain"/>
    <property type="match status" value="2"/>
</dbReference>
<keyword evidence="1" id="KW-1133">Transmembrane helix</keyword>
<accession>A0A8G1A0J3</accession>
<dbReference type="AlphaFoldDB" id="A0A8G1A0J3"/>
<dbReference type="Pfam" id="PF13412">
    <property type="entry name" value="HTH_24"/>
    <property type="match status" value="1"/>
</dbReference>
<dbReference type="GO" id="GO:0003700">
    <property type="term" value="F:DNA-binding transcription factor activity"/>
    <property type="evidence" value="ECO:0007669"/>
    <property type="project" value="InterPro"/>
</dbReference>
<reference evidence="3" key="2">
    <citation type="submission" date="2019-03" db="EMBL/GenBank/DDBJ databases">
        <authorList>
            <person name="Chen S.-C."/>
            <person name="Wu S.-Y."/>
            <person name="Lai M.-C."/>
        </authorList>
    </citation>
    <scope>NUCLEOTIDE SEQUENCE</scope>
    <source>
        <strain evidence="3">ML15</strain>
    </source>
</reference>
<dbReference type="EMBL" id="CP037968">
    <property type="protein sequence ID" value="QYZ78191.1"/>
    <property type="molecule type" value="Genomic_DNA"/>
</dbReference>
<keyword evidence="1" id="KW-0472">Membrane</keyword>
<dbReference type="PANTHER" id="PTHR36216:SF1">
    <property type="entry name" value="HTH ARSR-TYPE DOMAIN-CONTAINING PROTEIN"/>
    <property type="match status" value="1"/>
</dbReference>
<evidence type="ECO:0000313" key="3">
    <source>
        <dbReference type="EMBL" id="QYZ78191.1"/>
    </source>
</evidence>
<protein>
    <submittedName>
        <fullName evidence="3">Winged helix-turn-helix transcriptional regulator</fullName>
    </submittedName>
</protein>
<dbReference type="Proteomes" id="UP000826709">
    <property type="component" value="Chromosome"/>
</dbReference>
<dbReference type="InterPro" id="IPR036388">
    <property type="entry name" value="WH-like_DNA-bd_sf"/>
</dbReference>
<feature type="domain" description="HTH arsR-type" evidence="2">
    <location>
        <begin position="134"/>
        <end position="227"/>
    </location>
</feature>
<dbReference type="Gene3D" id="1.10.10.10">
    <property type="entry name" value="Winged helix-like DNA-binding domain superfamily/Winged helix DNA-binding domain"/>
    <property type="match status" value="2"/>
</dbReference>
<dbReference type="PROSITE" id="PS50987">
    <property type="entry name" value="HTH_ARSR_2"/>
    <property type="match status" value="1"/>
</dbReference>
<evidence type="ECO:0000259" key="2">
    <source>
        <dbReference type="PROSITE" id="PS50987"/>
    </source>
</evidence>
<dbReference type="RefSeq" id="WP_220681930.1">
    <property type="nucleotide sequence ID" value="NZ_CP037968.1"/>
</dbReference>
<proteinExistence type="predicted"/>
<dbReference type="Pfam" id="PF24266">
    <property type="entry name" value="HTH_HVO_0163_N"/>
    <property type="match status" value="1"/>
</dbReference>
<sequence length="233" mass="27446">MVSDRRKIRIFVVLITIGYLILIKSVADMQMCRIIFLRYMPKDCVFFPAGLHFLFNHMVFLNFRQISRKNVLNNDSRKRLYEAINQNPGVHFKALIQHTGINRGTASYHLNYLTKIGMIFVIKKGKKSRYFKNSNKFKSREWNLRLYLQEDTTRKILLLLLEEYKPSQCEISGFLGLSTPSVFWQMKQLINVGIVKSYREGQTVRYRIKTDYGNILKDITKHTDTEASVSYLL</sequence>
<reference evidence="3" key="1">
    <citation type="journal article" date="2005" name="Int. J. Syst. Evol. Microbiol.">
        <title>Methanofollis formosanus sp. nov., isolated from a fish pond.</title>
        <authorList>
            <person name="Wu S.Y."/>
            <person name="Chen S.C."/>
            <person name="Lai M.C."/>
        </authorList>
    </citation>
    <scope>NUCLEOTIDE SEQUENCE</scope>
    <source>
        <strain evidence="3">ML15</strain>
    </source>
</reference>
<dbReference type="InterPro" id="IPR036390">
    <property type="entry name" value="WH_DNA-bd_sf"/>
</dbReference>
<feature type="transmembrane region" description="Helical" evidence="1">
    <location>
        <begin position="44"/>
        <end position="63"/>
    </location>
</feature>
<dbReference type="OrthoDB" id="28610at2157"/>
<organism evidence="3 4">
    <name type="scientific">Methanofollis formosanus</name>
    <dbReference type="NCBI Taxonomy" id="299308"/>
    <lineage>
        <taxon>Archaea</taxon>
        <taxon>Methanobacteriati</taxon>
        <taxon>Methanobacteriota</taxon>
        <taxon>Stenosarchaea group</taxon>
        <taxon>Methanomicrobia</taxon>
        <taxon>Methanomicrobiales</taxon>
        <taxon>Methanomicrobiaceae</taxon>
        <taxon>Methanofollis</taxon>
    </lineage>
</organism>
<evidence type="ECO:0000313" key="4">
    <source>
        <dbReference type="Proteomes" id="UP000826709"/>
    </source>
</evidence>
<dbReference type="InterPro" id="IPR011991">
    <property type="entry name" value="ArsR-like_HTH"/>
</dbReference>
<feature type="transmembrane region" description="Helical" evidence="1">
    <location>
        <begin position="6"/>
        <end position="23"/>
    </location>
</feature>